<gene>
    <name evidence="4" type="ORF">VHP8226_03254</name>
</gene>
<dbReference type="Proteomes" id="UP000838160">
    <property type="component" value="Unassembled WGS sequence"/>
</dbReference>
<dbReference type="SUPFAM" id="SSF81901">
    <property type="entry name" value="HCP-like"/>
    <property type="match status" value="1"/>
</dbReference>
<dbReference type="PROSITE" id="PS51257">
    <property type="entry name" value="PROKAR_LIPOPROTEIN"/>
    <property type="match status" value="1"/>
</dbReference>
<dbReference type="InterPro" id="IPR019734">
    <property type="entry name" value="TPR_rpt"/>
</dbReference>
<dbReference type="Pfam" id="PF14559">
    <property type="entry name" value="TPR_19"/>
    <property type="match status" value="2"/>
</dbReference>
<dbReference type="RefSeq" id="WP_237486092.1">
    <property type="nucleotide sequence ID" value="NZ_CAKLCM010000003.1"/>
</dbReference>
<evidence type="ECO:0000256" key="1">
    <source>
        <dbReference type="ARBA" id="ARBA00022737"/>
    </source>
</evidence>
<dbReference type="EMBL" id="CAKLCM010000003">
    <property type="protein sequence ID" value="CAH0529500.1"/>
    <property type="molecule type" value="Genomic_DNA"/>
</dbReference>
<protein>
    <recommendedName>
        <fullName evidence="6">Tetratricopeptide repeat protein</fullName>
    </recommendedName>
</protein>
<dbReference type="Pfam" id="PF13181">
    <property type="entry name" value="TPR_8"/>
    <property type="match status" value="1"/>
</dbReference>
<evidence type="ECO:0000256" key="2">
    <source>
        <dbReference type="ARBA" id="ARBA00022803"/>
    </source>
</evidence>
<evidence type="ECO:0008006" key="6">
    <source>
        <dbReference type="Google" id="ProtNLM"/>
    </source>
</evidence>
<keyword evidence="2" id="KW-0802">TPR repeat</keyword>
<dbReference type="InterPro" id="IPR051012">
    <property type="entry name" value="CellSynth/LPSAsmb/PSIAsmb"/>
</dbReference>
<proteinExistence type="predicted"/>
<feature type="chain" id="PRO_5046692556" description="Tetratricopeptide repeat protein" evidence="3">
    <location>
        <begin position="23"/>
        <end position="237"/>
    </location>
</feature>
<organism evidence="4 5">
    <name type="scientific">Vibrio hippocampi</name>
    <dbReference type="NCBI Taxonomy" id="654686"/>
    <lineage>
        <taxon>Bacteria</taxon>
        <taxon>Pseudomonadati</taxon>
        <taxon>Pseudomonadota</taxon>
        <taxon>Gammaproteobacteria</taxon>
        <taxon>Vibrionales</taxon>
        <taxon>Vibrionaceae</taxon>
        <taxon>Vibrio</taxon>
    </lineage>
</organism>
<keyword evidence="5" id="KW-1185">Reference proteome</keyword>
<name>A0ABM8ZMH2_9VIBR</name>
<keyword evidence="1" id="KW-0677">Repeat</keyword>
<dbReference type="PANTHER" id="PTHR45586">
    <property type="entry name" value="TPR REPEAT-CONTAINING PROTEIN PA4667"/>
    <property type="match status" value="1"/>
</dbReference>
<dbReference type="SMART" id="SM00028">
    <property type="entry name" value="TPR"/>
    <property type="match status" value="2"/>
</dbReference>
<evidence type="ECO:0000313" key="5">
    <source>
        <dbReference type="Proteomes" id="UP000838160"/>
    </source>
</evidence>
<reference evidence="4" key="1">
    <citation type="submission" date="2021-12" db="EMBL/GenBank/DDBJ databases">
        <authorList>
            <person name="Rodrigo-Torres L."/>
            <person name="Arahal R. D."/>
            <person name="Lucena T."/>
        </authorList>
    </citation>
    <scope>NUCLEOTIDE SEQUENCE</scope>
    <source>
        <strain evidence="4">CECT 8226</strain>
    </source>
</reference>
<accession>A0ABM8ZMH2</accession>
<dbReference type="InterPro" id="IPR011990">
    <property type="entry name" value="TPR-like_helical_dom_sf"/>
</dbReference>
<feature type="signal peptide" evidence="3">
    <location>
        <begin position="1"/>
        <end position="22"/>
    </location>
</feature>
<evidence type="ECO:0000256" key="3">
    <source>
        <dbReference type="SAM" id="SignalP"/>
    </source>
</evidence>
<dbReference type="PANTHER" id="PTHR45586:SF1">
    <property type="entry name" value="LIPOPOLYSACCHARIDE ASSEMBLY PROTEIN B"/>
    <property type="match status" value="1"/>
</dbReference>
<comment type="caution">
    <text evidence="4">The sequence shown here is derived from an EMBL/GenBank/DDBJ whole genome shotgun (WGS) entry which is preliminary data.</text>
</comment>
<keyword evidence="3" id="KW-0732">Signal</keyword>
<sequence length="237" mass="26788">MTIRNWFLLMLAPLLVACTSNQQVSEQDIVNSMQRVDNYDGLILHYKEQLQRNNNDQTAALKLAQTYLEKGDTESAKFYADHLLSQGVKNWQLMQLRGEIYDKEANYAKAVTLYQQSIAMGNQSSDVHVLLGIAHSKLDQFSQAEAQFNQARLKGHSDMVIKNNLAVIYLAQGEYQRVTDLLMPVYKDNPTNRAVKANLAIALFKQGLVQQARELLNQDYSDSQVAAISQRLYDVGG</sequence>
<dbReference type="Gene3D" id="1.25.40.10">
    <property type="entry name" value="Tetratricopeptide repeat domain"/>
    <property type="match status" value="1"/>
</dbReference>
<evidence type="ECO:0000313" key="4">
    <source>
        <dbReference type="EMBL" id="CAH0529500.1"/>
    </source>
</evidence>